<gene>
    <name evidence="2" type="ORF">SteCoe_36685</name>
</gene>
<accession>A0A1R2APQ0</accession>
<name>A0A1R2APQ0_9CILI</name>
<reference evidence="2 3" key="1">
    <citation type="submission" date="2016-11" db="EMBL/GenBank/DDBJ databases">
        <title>The macronuclear genome of Stentor coeruleus: a giant cell with tiny introns.</title>
        <authorList>
            <person name="Slabodnick M."/>
            <person name="Ruby J.G."/>
            <person name="Reiff S.B."/>
            <person name="Swart E.C."/>
            <person name="Gosai S."/>
            <person name="Prabakaran S."/>
            <person name="Witkowska E."/>
            <person name="Larue G.E."/>
            <person name="Fisher S."/>
            <person name="Freeman R.M."/>
            <person name="Gunawardena J."/>
            <person name="Chu W."/>
            <person name="Stover N.A."/>
            <person name="Gregory B.D."/>
            <person name="Nowacki M."/>
            <person name="Derisi J."/>
            <person name="Roy S.W."/>
            <person name="Marshall W.F."/>
            <person name="Sood P."/>
        </authorList>
    </citation>
    <scope>NUCLEOTIDE SEQUENCE [LARGE SCALE GENOMIC DNA]</scope>
    <source>
        <strain evidence="2">WM001</strain>
    </source>
</reference>
<evidence type="ECO:0008006" key="4">
    <source>
        <dbReference type="Google" id="ProtNLM"/>
    </source>
</evidence>
<proteinExistence type="predicted"/>
<dbReference type="SUPFAM" id="SSF144000">
    <property type="entry name" value="Oxysterol-binding protein-like"/>
    <property type="match status" value="1"/>
</dbReference>
<dbReference type="Gene3D" id="2.40.160.120">
    <property type="match status" value="1"/>
</dbReference>
<dbReference type="PANTHER" id="PTHR10972">
    <property type="entry name" value="OXYSTEROL-BINDING PROTEIN-RELATED"/>
    <property type="match status" value="1"/>
</dbReference>
<dbReference type="GO" id="GO:0005829">
    <property type="term" value="C:cytosol"/>
    <property type="evidence" value="ECO:0007669"/>
    <property type="project" value="TreeGrafter"/>
</dbReference>
<dbReference type="InterPro" id="IPR037239">
    <property type="entry name" value="OSBP_sf"/>
</dbReference>
<dbReference type="EMBL" id="MPUH01001713">
    <property type="protein sequence ID" value="OMJ66459.1"/>
    <property type="molecule type" value="Genomic_DNA"/>
</dbReference>
<dbReference type="AlphaFoldDB" id="A0A1R2APQ0"/>
<comment type="caution">
    <text evidence="2">The sequence shown here is derived from an EMBL/GenBank/DDBJ whole genome shotgun (WGS) entry which is preliminary data.</text>
</comment>
<dbReference type="OrthoDB" id="14833at2759"/>
<sequence length="797" mass="90260">MAEEKELLQGELYHRERGQKYLYVLDQEIGAIYCFKRKVNQIRSRVIILSGCEFLDYPNSVLLGGKFFPSFDFVADDQTYAVIIVEGQSFKEVKDLFYRCSELPVPLMYRRCCRFFRGLGFVLSIPFKISNVICHGLETVGDKFNEVPDRVFKNPIKENKRRVPGNLASGLFLGTGKMLMGLAKGIGGLVYEPIKGAKESGFKGATKGIGKGILGLVCKPVAGTIDFVTCTVRGASNTPASVYKSAIRMYKKNKARKAKAKGSINLNELIDEAPKSGIPEIIIEGDEKSQNDSIDNLEDEKEVLDIINSDEIILPILERNSKLREWTLELASVLMIEEELLYEDLAEDDVIELRVMEAKQVGKKLKKKIMDMIEEVHNMHTEIGFSNQSYFDFNSRMVANLKELGINVKDEYVLNIASIIEEDLISEDESSIQSPEVQVIEEVKEIPVINPYIEKAKEWKPSKFNDNYRIPEAGPKGGLPLVDPKAQSQLRSVGKEIIKTVGRDILKGKFNLTTISFPIKCMQPTTSLHNTIKSMTLGPLYFTRAALATNPIERLKFIAVATMGTYRNTSTFLKPLNPIIGETLYAELEDGTMMYCEQTCNHPPISHFYVVGPENLYTMNGYTRYATSAGFNTLTIVNSGKKQINFRDGSSITITFPDEQFANTFVMTLRHETVGNIEIDDKKNNVKCIINLGNVKKEPTDYVEGFIVEDSKRIVSKLRGTYLGYLEFDGIRYWDAREVNIFPLIIKLSLPSDSDCRNDLKLLKNEMMDEAQEAKEALEELQRHDRKLREEYLKKRK</sequence>
<dbReference type="GO" id="GO:0016020">
    <property type="term" value="C:membrane"/>
    <property type="evidence" value="ECO:0007669"/>
    <property type="project" value="TreeGrafter"/>
</dbReference>
<keyword evidence="1" id="KW-0175">Coiled coil</keyword>
<evidence type="ECO:0000313" key="3">
    <source>
        <dbReference type="Proteomes" id="UP000187209"/>
    </source>
</evidence>
<dbReference type="GO" id="GO:0032934">
    <property type="term" value="F:sterol binding"/>
    <property type="evidence" value="ECO:0007669"/>
    <property type="project" value="TreeGrafter"/>
</dbReference>
<evidence type="ECO:0000313" key="2">
    <source>
        <dbReference type="EMBL" id="OMJ66459.1"/>
    </source>
</evidence>
<dbReference type="Proteomes" id="UP000187209">
    <property type="component" value="Unassembled WGS sequence"/>
</dbReference>
<keyword evidence="3" id="KW-1185">Reference proteome</keyword>
<dbReference type="PANTHER" id="PTHR10972:SF148">
    <property type="entry name" value="OXYSTEROL-BINDING PROTEIN 9"/>
    <property type="match status" value="1"/>
</dbReference>
<feature type="coiled-coil region" evidence="1">
    <location>
        <begin position="757"/>
        <end position="794"/>
    </location>
</feature>
<organism evidence="2 3">
    <name type="scientific">Stentor coeruleus</name>
    <dbReference type="NCBI Taxonomy" id="5963"/>
    <lineage>
        <taxon>Eukaryota</taxon>
        <taxon>Sar</taxon>
        <taxon>Alveolata</taxon>
        <taxon>Ciliophora</taxon>
        <taxon>Postciliodesmatophora</taxon>
        <taxon>Heterotrichea</taxon>
        <taxon>Heterotrichida</taxon>
        <taxon>Stentoridae</taxon>
        <taxon>Stentor</taxon>
    </lineage>
</organism>
<dbReference type="Pfam" id="PF01237">
    <property type="entry name" value="Oxysterol_BP"/>
    <property type="match status" value="1"/>
</dbReference>
<protein>
    <recommendedName>
        <fullName evidence="4">PH domain-containing protein</fullName>
    </recommendedName>
</protein>
<dbReference type="InterPro" id="IPR000648">
    <property type="entry name" value="Oxysterol-bd"/>
</dbReference>
<evidence type="ECO:0000256" key="1">
    <source>
        <dbReference type="SAM" id="Coils"/>
    </source>
</evidence>